<protein>
    <submittedName>
        <fullName evidence="2">Uncharacterized protein</fullName>
    </submittedName>
</protein>
<feature type="compositionally biased region" description="Basic and acidic residues" evidence="1">
    <location>
        <begin position="17"/>
        <end position="32"/>
    </location>
</feature>
<name>A0AAD1Y1P2_EUPCR</name>
<proteinExistence type="predicted"/>
<sequence length="127" mass="14178">MGCSASSDRNKKRDFKRKPIDSKNKVQQKEASEPNFLNTPAEIKQAQDNQYTNNAPKSQELVPLRHSMSVFQKAQEGPVAAKKKKSITEFSSVHDSDSYIDSIESDSNRFKNSISSSSFSPDEESSS</sequence>
<evidence type="ECO:0000313" key="3">
    <source>
        <dbReference type="Proteomes" id="UP001295684"/>
    </source>
</evidence>
<comment type="caution">
    <text evidence="2">The sequence shown here is derived from an EMBL/GenBank/DDBJ whole genome shotgun (WGS) entry which is preliminary data.</text>
</comment>
<gene>
    <name evidence="2" type="ORF">ECRASSUSDP1_LOCUS24534</name>
</gene>
<dbReference type="EMBL" id="CAMPGE010025264">
    <property type="protein sequence ID" value="CAI2383043.1"/>
    <property type="molecule type" value="Genomic_DNA"/>
</dbReference>
<accession>A0AAD1Y1P2</accession>
<organism evidence="2 3">
    <name type="scientific">Euplotes crassus</name>
    <dbReference type="NCBI Taxonomy" id="5936"/>
    <lineage>
        <taxon>Eukaryota</taxon>
        <taxon>Sar</taxon>
        <taxon>Alveolata</taxon>
        <taxon>Ciliophora</taxon>
        <taxon>Intramacronucleata</taxon>
        <taxon>Spirotrichea</taxon>
        <taxon>Hypotrichia</taxon>
        <taxon>Euplotida</taxon>
        <taxon>Euplotidae</taxon>
        <taxon>Moneuplotes</taxon>
    </lineage>
</organism>
<dbReference type="Proteomes" id="UP001295684">
    <property type="component" value="Unassembled WGS sequence"/>
</dbReference>
<evidence type="ECO:0000256" key="1">
    <source>
        <dbReference type="SAM" id="MobiDB-lite"/>
    </source>
</evidence>
<reference evidence="2" key="1">
    <citation type="submission" date="2023-07" db="EMBL/GenBank/DDBJ databases">
        <authorList>
            <consortium name="AG Swart"/>
            <person name="Singh M."/>
            <person name="Singh A."/>
            <person name="Seah K."/>
            <person name="Emmerich C."/>
        </authorList>
    </citation>
    <scope>NUCLEOTIDE SEQUENCE</scope>
    <source>
        <strain evidence="2">DP1</strain>
    </source>
</reference>
<feature type="compositionally biased region" description="Polar residues" evidence="1">
    <location>
        <begin position="46"/>
        <end position="57"/>
    </location>
</feature>
<feature type="compositionally biased region" description="Low complexity" evidence="1">
    <location>
        <begin position="110"/>
        <end position="120"/>
    </location>
</feature>
<dbReference type="AlphaFoldDB" id="A0AAD1Y1P2"/>
<evidence type="ECO:0000313" key="2">
    <source>
        <dbReference type="EMBL" id="CAI2383043.1"/>
    </source>
</evidence>
<keyword evidence="3" id="KW-1185">Reference proteome</keyword>
<feature type="region of interest" description="Disordered" evidence="1">
    <location>
        <begin position="1"/>
        <end position="127"/>
    </location>
</feature>